<dbReference type="Proteomes" id="UP000030302">
    <property type="component" value="Chromosome"/>
</dbReference>
<dbReference type="KEGG" id="care:LT85_3260"/>
<dbReference type="EMBL" id="CP009962">
    <property type="protein sequence ID" value="AIY42418.1"/>
    <property type="molecule type" value="Genomic_DNA"/>
</dbReference>
<reference evidence="2" key="1">
    <citation type="journal article" date="2014" name="Soil Biol. Biochem.">
        <title>Structure and function of bacterial communities in ageing soils: Insights from the Mendocino ecological staircase.</title>
        <authorList>
            <person name="Uroz S."/>
            <person name="Tech J.J."/>
            <person name="Sawaya N.A."/>
            <person name="Frey-Klett P."/>
            <person name="Leveau J.H.J."/>
        </authorList>
    </citation>
    <scope>NUCLEOTIDE SEQUENCE [LARGE SCALE GENOMIC DNA]</scope>
    <source>
        <strain evidence="2">Cal35</strain>
    </source>
</reference>
<name>A0A0A1FCD7_9BURK</name>
<evidence type="ECO:0000313" key="2">
    <source>
        <dbReference type="Proteomes" id="UP000030302"/>
    </source>
</evidence>
<dbReference type="HOGENOM" id="CLU_2492480_0_0_4"/>
<protein>
    <submittedName>
        <fullName evidence="1">Uncharacterized protein</fullName>
    </submittedName>
</protein>
<proteinExistence type="predicted"/>
<dbReference type="AlphaFoldDB" id="A0A0A1FCD7"/>
<accession>A0A0A1FCD7</accession>
<organism evidence="1 2">
    <name type="scientific">Collimonas arenae</name>
    <dbReference type="NCBI Taxonomy" id="279058"/>
    <lineage>
        <taxon>Bacteria</taxon>
        <taxon>Pseudomonadati</taxon>
        <taxon>Pseudomonadota</taxon>
        <taxon>Betaproteobacteria</taxon>
        <taxon>Burkholderiales</taxon>
        <taxon>Oxalobacteraceae</taxon>
        <taxon>Collimonas</taxon>
    </lineage>
</organism>
<sequence length="86" mass="9776">MLSASACFSIAQAQESGARVSLDNAKPGASEECRRLQDRVQELDRMDDERVARKGRVNAQQSPVQTREWIDKERKDAKTKMFFAKC</sequence>
<keyword evidence="2" id="KW-1185">Reference proteome</keyword>
<evidence type="ECO:0000313" key="1">
    <source>
        <dbReference type="EMBL" id="AIY42418.1"/>
    </source>
</evidence>
<gene>
    <name evidence="1" type="ORF">LT85_3260</name>
</gene>